<comment type="caution">
    <text evidence="2">The sequence shown here is derived from an EMBL/GenBank/DDBJ whole genome shotgun (WGS) entry which is preliminary data.</text>
</comment>
<gene>
    <name evidence="2" type="ORF">JZ751_013177</name>
</gene>
<organism evidence="2 3">
    <name type="scientific">Albula glossodonta</name>
    <name type="common">roundjaw bonefish</name>
    <dbReference type="NCBI Taxonomy" id="121402"/>
    <lineage>
        <taxon>Eukaryota</taxon>
        <taxon>Metazoa</taxon>
        <taxon>Chordata</taxon>
        <taxon>Craniata</taxon>
        <taxon>Vertebrata</taxon>
        <taxon>Euteleostomi</taxon>
        <taxon>Actinopterygii</taxon>
        <taxon>Neopterygii</taxon>
        <taxon>Teleostei</taxon>
        <taxon>Albuliformes</taxon>
        <taxon>Albulidae</taxon>
        <taxon>Albula</taxon>
    </lineage>
</organism>
<sequence>MGLMRFGTDVLAGWCGRGRRVFQRCRGRPRARPPPLRSGASFHNKKRQHVFYLIHSLQSDAGTGAAEEDLLRCAVVGMSEKPGSCLRSGVVSRQPAGRQGASHPQEEEQKEQRWRQSHGLLHAPNGQVAKKAVLEGNFRKGISQQTKKRGAGRD</sequence>
<protein>
    <submittedName>
        <fullName evidence="2">Uncharacterized protein</fullName>
    </submittedName>
</protein>
<reference evidence="2" key="1">
    <citation type="thesis" date="2021" institute="BYU ScholarsArchive" country="Provo, UT, USA">
        <title>Applications of and Algorithms for Genome Assembly and Genomic Analyses with an Emphasis on Marine Teleosts.</title>
        <authorList>
            <person name="Pickett B.D."/>
        </authorList>
    </citation>
    <scope>NUCLEOTIDE SEQUENCE</scope>
    <source>
        <strain evidence="2">HI-2016</strain>
    </source>
</reference>
<name>A0A8T2NWB3_9TELE</name>
<evidence type="ECO:0000313" key="2">
    <source>
        <dbReference type="EMBL" id="KAG9343796.1"/>
    </source>
</evidence>
<proteinExistence type="predicted"/>
<feature type="region of interest" description="Disordered" evidence="1">
    <location>
        <begin position="81"/>
        <end position="154"/>
    </location>
</feature>
<feature type="compositionally biased region" description="Basic and acidic residues" evidence="1">
    <location>
        <begin position="104"/>
        <end position="114"/>
    </location>
</feature>
<accession>A0A8T2NWB3</accession>
<dbReference type="EMBL" id="JAFBMS010000022">
    <property type="protein sequence ID" value="KAG9343796.1"/>
    <property type="molecule type" value="Genomic_DNA"/>
</dbReference>
<dbReference type="Proteomes" id="UP000824540">
    <property type="component" value="Unassembled WGS sequence"/>
</dbReference>
<dbReference type="AlphaFoldDB" id="A0A8T2NWB3"/>
<keyword evidence="3" id="KW-1185">Reference proteome</keyword>
<evidence type="ECO:0000313" key="3">
    <source>
        <dbReference type="Proteomes" id="UP000824540"/>
    </source>
</evidence>
<evidence type="ECO:0000256" key="1">
    <source>
        <dbReference type="SAM" id="MobiDB-lite"/>
    </source>
</evidence>